<feature type="region of interest" description="Disordered" evidence="1">
    <location>
        <begin position="72"/>
        <end position="95"/>
    </location>
</feature>
<comment type="caution">
    <text evidence="2">The sequence shown here is derived from an EMBL/GenBank/DDBJ whole genome shotgun (WGS) entry which is preliminary data.</text>
</comment>
<feature type="compositionally biased region" description="Basic and acidic residues" evidence="1">
    <location>
        <begin position="1"/>
        <end position="19"/>
    </location>
</feature>
<gene>
    <name evidence="2" type="ORF">GUJ93_ZPchr0010g7439</name>
</gene>
<reference evidence="2" key="1">
    <citation type="journal article" date="2021" name="bioRxiv">
        <title>Whole Genome Assembly and Annotation of Northern Wild Rice, Zizania palustris L., Supports a Whole Genome Duplication in the Zizania Genus.</title>
        <authorList>
            <person name="Haas M."/>
            <person name="Kono T."/>
            <person name="Macchietto M."/>
            <person name="Millas R."/>
            <person name="McGilp L."/>
            <person name="Shao M."/>
            <person name="Duquette J."/>
            <person name="Hirsch C.N."/>
            <person name="Kimball J."/>
        </authorList>
    </citation>
    <scope>NUCLEOTIDE SEQUENCE</scope>
    <source>
        <tissue evidence="2">Fresh leaf tissue</tissue>
    </source>
</reference>
<protein>
    <recommendedName>
        <fullName evidence="4">DDE Tnp4 domain-containing protein</fullName>
    </recommendedName>
</protein>
<sequence length="213" mass="24337">MDNYHDFFPSHDAGDKDDFGPFNSPTTTSLFDPHRHMEHLDLNSQKKPEFDGSTSYIHGYASNEAKRVYGDENGEDADGEGFVGSPMSSENRKRASNTMDIAISPPKRSKSPMLKMFQGLITELQVTRSKFYLVDSGYPNRLGYLAPYKGTKYHLLKYRQGPMPRDFDLVDHDENYVPFTKASSSQTNTRHGDEDQTMNQFRDWIVDGLFNRA</sequence>
<proteinExistence type="predicted"/>
<dbReference type="Proteomes" id="UP000729402">
    <property type="component" value="Unassembled WGS sequence"/>
</dbReference>
<dbReference type="AlphaFoldDB" id="A0A8J5W7L7"/>
<dbReference type="EMBL" id="JAAALK010000082">
    <property type="protein sequence ID" value="KAG8084563.1"/>
    <property type="molecule type" value="Genomic_DNA"/>
</dbReference>
<evidence type="ECO:0000313" key="2">
    <source>
        <dbReference type="EMBL" id="KAG8084563.1"/>
    </source>
</evidence>
<organism evidence="2 3">
    <name type="scientific">Zizania palustris</name>
    <name type="common">Northern wild rice</name>
    <dbReference type="NCBI Taxonomy" id="103762"/>
    <lineage>
        <taxon>Eukaryota</taxon>
        <taxon>Viridiplantae</taxon>
        <taxon>Streptophyta</taxon>
        <taxon>Embryophyta</taxon>
        <taxon>Tracheophyta</taxon>
        <taxon>Spermatophyta</taxon>
        <taxon>Magnoliopsida</taxon>
        <taxon>Liliopsida</taxon>
        <taxon>Poales</taxon>
        <taxon>Poaceae</taxon>
        <taxon>BOP clade</taxon>
        <taxon>Oryzoideae</taxon>
        <taxon>Oryzeae</taxon>
        <taxon>Zizaniinae</taxon>
        <taxon>Zizania</taxon>
    </lineage>
</organism>
<evidence type="ECO:0000256" key="1">
    <source>
        <dbReference type="SAM" id="MobiDB-lite"/>
    </source>
</evidence>
<accession>A0A8J5W7L7</accession>
<keyword evidence="3" id="KW-1185">Reference proteome</keyword>
<feature type="region of interest" description="Disordered" evidence="1">
    <location>
        <begin position="1"/>
        <end position="32"/>
    </location>
</feature>
<dbReference type="OrthoDB" id="784298at2759"/>
<reference evidence="2" key="2">
    <citation type="submission" date="2021-02" db="EMBL/GenBank/DDBJ databases">
        <authorList>
            <person name="Kimball J.A."/>
            <person name="Haas M.W."/>
            <person name="Macchietto M."/>
            <person name="Kono T."/>
            <person name="Duquette J."/>
            <person name="Shao M."/>
        </authorList>
    </citation>
    <scope>NUCLEOTIDE SEQUENCE</scope>
    <source>
        <tissue evidence="2">Fresh leaf tissue</tissue>
    </source>
</reference>
<evidence type="ECO:0008006" key="4">
    <source>
        <dbReference type="Google" id="ProtNLM"/>
    </source>
</evidence>
<evidence type="ECO:0000313" key="3">
    <source>
        <dbReference type="Proteomes" id="UP000729402"/>
    </source>
</evidence>
<name>A0A8J5W7L7_ZIZPA</name>